<organism evidence="2 3">
    <name type="scientific">Gordonia crocea</name>
    <dbReference type="NCBI Taxonomy" id="589162"/>
    <lineage>
        <taxon>Bacteria</taxon>
        <taxon>Bacillati</taxon>
        <taxon>Actinomycetota</taxon>
        <taxon>Actinomycetes</taxon>
        <taxon>Mycobacteriales</taxon>
        <taxon>Gordoniaceae</taxon>
        <taxon>Gordonia</taxon>
    </lineage>
</organism>
<evidence type="ECO:0000259" key="1">
    <source>
        <dbReference type="Pfam" id="PF12146"/>
    </source>
</evidence>
<reference evidence="3" key="1">
    <citation type="submission" date="2019-06" db="EMBL/GenBank/DDBJ databases">
        <title>Gordonia isolated from sludge of a wastewater treatment plant.</title>
        <authorList>
            <person name="Tamura T."/>
            <person name="Aoyama K."/>
            <person name="Kang Y."/>
            <person name="Saito S."/>
            <person name="Akiyama N."/>
            <person name="Yazawa K."/>
            <person name="Gonoi T."/>
            <person name="Mikami Y."/>
        </authorList>
    </citation>
    <scope>NUCLEOTIDE SEQUENCE [LARGE SCALE GENOMIC DNA]</scope>
    <source>
        <strain evidence="3">NBRC 107697</strain>
    </source>
</reference>
<dbReference type="InterPro" id="IPR022742">
    <property type="entry name" value="Hydrolase_4"/>
</dbReference>
<dbReference type="InterPro" id="IPR029058">
    <property type="entry name" value="AB_hydrolase_fold"/>
</dbReference>
<proteinExistence type="predicted"/>
<accession>A0A7I9UYR3</accession>
<feature type="domain" description="Serine aminopeptidase S33" evidence="1">
    <location>
        <begin position="27"/>
        <end position="270"/>
    </location>
</feature>
<protein>
    <recommendedName>
        <fullName evidence="1">Serine aminopeptidase S33 domain-containing protein</fullName>
    </recommendedName>
</protein>
<evidence type="ECO:0000313" key="3">
    <source>
        <dbReference type="Proteomes" id="UP000444980"/>
    </source>
</evidence>
<gene>
    <name evidence="2" type="ORF">nbrc107697_20000</name>
</gene>
<keyword evidence="3" id="KW-1185">Reference proteome</keyword>
<dbReference type="AlphaFoldDB" id="A0A7I9UYR3"/>
<dbReference type="Proteomes" id="UP000444980">
    <property type="component" value="Unassembled WGS sequence"/>
</dbReference>
<dbReference type="InterPro" id="IPR051044">
    <property type="entry name" value="MAG_DAG_Lipase"/>
</dbReference>
<dbReference type="OrthoDB" id="9806902at2"/>
<comment type="caution">
    <text evidence="2">The sequence shown here is derived from an EMBL/GenBank/DDBJ whole genome shotgun (WGS) entry which is preliminary data.</text>
</comment>
<name>A0A7I9UYR3_9ACTN</name>
<dbReference type="Gene3D" id="3.40.50.1820">
    <property type="entry name" value="alpha/beta hydrolase"/>
    <property type="match status" value="1"/>
</dbReference>
<dbReference type="PANTHER" id="PTHR11614">
    <property type="entry name" value="PHOSPHOLIPASE-RELATED"/>
    <property type="match status" value="1"/>
</dbReference>
<evidence type="ECO:0000313" key="2">
    <source>
        <dbReference type="EMBL" id="GED97961.1"/>
    </source>
</evidence>
<dbReference type="RefSeq" id="WP_161927210.1">
    <property type="nucleotide sequence ID" value="NZ_BJOU01000001.1"/>
</dbReference>
<sequence>MVSPQQFDFTDSTGTTLAAYHWAPEGPPRAAVEIVHGMGEHVLRYQGLADALCAQGFAVYGYDQRGHGASIAGEPGAIGADGWAGLVADIGEFGRLIREREPGLRLGLVAHSMGSFATQQALLADSEVFDAVVLSGTAAMDILEPALDLSAPLDLAMFNAAFAPARTDYDWLSRDEEQVDRYVADPLCGFGLDVEAGAAMFVGARALADPANVAQIRSGLPVLIAVGDQDPVNGGLGLFEPLVERFRAAGLDVTPIVYEGARHEILNETNRDTVIADVTGWLADRLV</sequence>
<dbReference type="Pfam" id="PF12146">
    <property type="entry name" value="Hydrolase_4"/>
    <property type="match status" value="1"/>
</dbReference>
<dbReference type="SUPFAM" id="SSF53474">
    <property type="entry name" value="alpha/beta-Hydrolases"/>
    <property type="match status" value="1"/>
</dbReference>
<dbReference type="EMBL" id="BJOU01000001">
    <property type="protein sequence ID" value="GED97961.1"/>
    <property type="molecule type" value="Genomic_DNA"/>
</dbReference>